<gene>
    <name evidence="1" type="ORF">STCU_10948</name>
</gene>
<reference evidence="1 2" key="1">
    <citation type="journal article" date="2013" name="PLoS ONE">
        <title>Predicting the Proteins of Angomonas deanei, Strigomonas culicis and Their Respective Endosymbionts Reveals New Aspects of the Trypanosomatidae Family.</title>
        <authorList>
            <person name="Motta M.C."/>
            <person name="Martins A.C."/>
            <person name="de Souza S.S."/>
            <person name="Catta-Preta C.M."/>
            <person name="Silva R."/>
            <person name="Klein C.C."/>
            <person name="de Almeida L.G."/>
            <person name="de Lima Cunha O."/>
            <person name="Ciapina L.P."/>
            <person name="Brocchi M."/>
            <person name="Colabardini A.C."/>
            <person name="de Araujo Lima B."/>
            <person name="Machado C.R."/>
            <person name="de Almeida Soares C.M."/>
            <person name="Probst C.M."/>
            <person name="de Menezes C.B."/>
            <person name="Thompson C.E."/>
            <person name="Bartholomeu D.C."/>
            <person name="Gradia D.F."/>
            <person name="Pavoni D.P."/>
            <person name="Grisard E.C."/>
            <person name="Fantinatti-Garboggini F."/>
            <person name="Marchini F.K."/>
            <person name="Rodrigues-Luiz G.F."/>
            <person name="Wagner G."/>
            <person name="Goldman G.H."/>
            <person name="Fietto J.L."/>
            <person name="Elias M.C."/>
            <person name="Goldman M.H."/>
            <person name="Sagot M.F."/>
            <person name="Pereira M."/>
            <person name="Stoco P.H."/>
            <person name="de Mendonca-Neto R.P."/>
            <person name="Teixeira S.M."/>
            <person name="Maciel T.E."/>
            <person name="de Oliveira Mendes T.A."/>
            <person name="Urmenyi T.P."/>
            <person name="de Souza W."/>
            <person name="Schenkman S."/>
            <person name="de Vasconcelos A.T."/>
        </authorList>
    </citation>
    <scope>NUCLEOTIDE SEQUENCE [LARGE SCALE GENOMIC DNA]</scope>
</reference>
<evidence type="ECO:0000313" key="1">
    <source>
        <dbReference type="EMBL" id="EPY16854.1"/>
    </source>
</evidence>
<accession>S9TIZ7</accession>
<proteinExistence type="predicted"/>
<sequence>MAGARRRVGQPRAAAREAHRLVHRARGAGGGQPLQLMLDLTRLNRHELLLCVGLRRLHREVPHRLEVARPLRHRAVVERLGGRVEEAQLAQPHRLAIERVRLQRVGEGRSTLLVFVDELL</sequence>
<dbReference type="Proteomes" id="UP000015354">
    <property type="component" value="Unassembled WGS sequence"/>
</dbReference>
<protein>
    <submittedName>
        <fullName evidence="1">Uncharacterized protein</fullName>
    </submittedName>
</protein>
<dbReference type="AlphaFoldDB" id="S9TIZ7"/>
<evidence type="ECO:0000313" key="2">
    <source>
        <dbReference type="Proteomes" id="UP000015354"/>
    </source>
</evidence>
<keyword evidence="2" id="KW-1185">Reference proteome</keyword>
<comment type="caution">
    <text evidence="1">The sequence shown here is derived from an EMBL/GenBank/DDBJ whole genome shotgun (WGS) entry which is preliminary data.</text>
</comment>
<organism evidence="1 2">
    <name type="scientific">Strigomonas culicis</name>
    <dbReference type="NCBI Taxonomy" id="28005"/>
    <lineage>
        <taxon>Eukaryota</taxon>
        <taxon>Discoba</taxon>
        <taxon>Euglenozoa</taxon>
        <taxon>Kinetoplastea</taxon>
        <taxon>Metakinetoplastina</taxon>
        <taxon>Trypanosomatida</taxon>
        <taxon>Trypanosomatidae</taxon>
        <taxon>Strigomonadinae</taxon>
        <taxon>Strigomonas</taxon>
    </lineage>
</organism>
<dbReference type="EMBL" id="ATMH01010844">
    <property type="protein sequence ID" value="EPY16854.1"/>
    <property type="molecule type" value="Genomic_DNA"/>
</dbReference>
<name>S9TIZ7_9TRYP</name>